<dbReference type="AlphaFoldDB" id="A0AAN6X9I3"/>
<dbReference type="EMBL" id="MU863984">
    <property type="protein sequence ID" value="KAK4196470.1"/>
    <property type="molecule type" value="Genomic_DNA"/>
</dbReference>
<protein>
    <submittedName>
        <fullName evidence="1">Uncharacterized protein</fullName>
    </submittedName>
</protein>
<name>A0AAN6X9I3_9PEZI</name>
<reference evidence="1" key="1">
    <citation type="journal article" date="2023" name="Mol. Phylogenet. Evol.">
        <title>Genome-scale phylogeny and comparative genomics of the fungal order Sordariales.</title>
        <authorList>
            <person name="Hensen N."/>
            <person name="Bonometti L."/>
            <person name="Westerberg I."/>
            <person name="Brannstrom I.O."/>
            <person name="Guillou S."/>
            <person name="Cros-Aarteil S."/>
            <person name="Calhoun S."/>
            <person name="Haridas S."/>
            <person name="Kuo A."/>
            <person name="Mondo S."/>
            <person name="Pangilinan J."/>
            <person name="Riley R."/>
            <person name="LaButti K."/>
            <person name="Andreopoulos B."/>
            <person name="Lipzen A."/>
            <person name="Chen C."/>
            <person name="Yan M."/>
            <person name="Daum C."/>
            <person name="Ng V."/>
            <person name="Clum A."/>
            <person name="Steindorff A."/>
            <person name="Ohm R.A."/>
            <person name="Martin F."/>
            <person name="Silar P."/>
            <person name="Natvig D.O."/>
            <person name="Lalanne C."/>
            <person name="Gautier V."/>
            <person name="Ament-Velasquez S.L."/>
            <person name="Kruys A."/>
            <person name="Hutchinson M.I."/>
            <person name="Powell A.J."/>
            <person name="Barry K."/>
            <person name="Miller A.N."/>
            <person name="Grigoriev I.V."/>
            <person name="Debuchy R."/>
            <person name="Gladieux P."/>
            <person name="Hiltunen Thoren M."/>
            <person name="Johannesson H."/>
        </authorList>
    </citation>
    <scope>NUCLEOTIDE SEQUENCE</scope>
    <source>
        <strain evidence="1">CBS 315.58</strain>
    </source>
</reference>
<comment type="caution">
    <text evidence="1">The sequence shown here is derived from an EMBL/GenBank/DDBJ whole genome shotgun (WGS) entry which is preliminary data.</text>
</comment>
<evidence type="ECO:0000313" key="1">
    <source>
        <dbReference type="EMBL" id="KAK4196470.1"/>
    </source>
</evidence>
<organism evidence="1 2">
    <name type="scientific">Triangularia verruculosa</name>
    <dbReference type="NCBI Taxonomy" id="2587418"/>
    <lineage>
        <taxon>Eukaryota</taxon>
        <taxon>Fungi</taxon>
        <taxon>Dikarya</taxon>
        <taxon>Ascomycota</taxon>
        <taxon>Pezizomycotina</taxon>
        <taxon>Sordariomycetes</taxon>
        <taxon>Sordariomycetidae</taxon>
        <taxon>Sordariales</taxon>
        <taxon>Podosporaceae</taxon>
        <taxon>Triangularia</taxon>
    </lineage>
</organism>
<proteinExistence type="predicted"/>
<evidence type="ECO:0000313" key="2">
    <source>
        <dbReference type="Proteomes" id="UP001303160"/>
    </source>
</evidence>
<reference evidence="1" key="2">
    <citation type="submission" date="2023-05" db="EMBL/GenBank/DDBJ databases">
        <authorList>
            <consortium name="Lawrence Berkeley National Laboratory"/>
            <person name="Steindorff A."/>
            <person name="Hensen N."/>
            <person name="Bonometti L."/>
            <person name="Westerberg I."/>
            <person name="Brannstrom I.O."/>
            <person name="Guillou S."/>
            <person name="Cros-Aarteil S."/>
            <person name="Calhoun S."/>
            <person name="Haridas S."/>
            <person name="Kuo A."/>
            <person name="Mondo S."/>
            <person name="Pangilinan J."/>
            <person name="Riley R."/>
            <person name="Labutti K."/>
            <person name="Andreopoulos B."/>
            <person name="Lipzen A."/>
            <person name="Chen C."/>
            <person name="Yanf M."/>
            <person name="Daum C."/>
            <person name="Ng V."/>
            <person name="Clum A."/>
            <person name="Ohm R."/>
            <person name="Martin F."/>
            <person name="Silar P."/>
            <person name="Natvig D."/>
            <person name="Lalanne C."/>
            <person name="Gautier V."/>
            <person name="Ament-Velasquez S.L."/>
            <person name="Kruys A."/>
            <person name="Hutchinson M.I."/>
            <person name="Powell A.J."/>
            <person name="Barry K."/>
            <person name="Miller A.N."/>
            <person name="Grigoriev I.V."/>
            <person name="Debuchy R."/>
            <person name="Gladieux P."/>
            <person name="Thoren M.H."/>
            <person name="Johannesson H."/>
        </authorList>
    </citation>
    <scope>NUCLEOTIDE SEQUENCE</scope>
    <source>
        <strain evidence="1">CBS 315.58</strain>
    </source>
</reference>
<gene>
    <name evidence="1" type="ORF">QBC40DRAFT_9155</name>
</gene>
<accession>A0AAN6X9I3</accession>
<sequence>MVYHDAATRAQALTLKVLLQLDNAQIERLTGLKPRTVNNIVDKAFERGFDPQVSPIILDIYVTVAPKSGRPSK</sequence>
<keyword evidence="2" id="KW-1185">Reference proteome</keyword>
<dbReference type="Proteomes" id="UP001303160">
    <property type="component" value="Unassembled WGS sequence"/>
</dbReference>